<protein>
    <submittedName>
        <fullName evidence="1">Uncharacterized protein</fullName>
    </submittedName>
</protein>
<evidence type="ECO:0000313" key="2">
    <source>
        <dbReference type="Proteomes" id="UP000028411"/>
    </source>
</evidence>
<gene>
    <name evidence="1" type="ORF">BV95_02110</name>
</gene>
<dbReference type="Proteomes" id="UP000028411">
    <property type="component" value="Unassembled WGS sequence"/>
</dbReference>
<dbReference type="EMBL" id="JFHR01000021">
    <property type="protein sequence ID" value="KEQ53529.1"/>
    <property type="molecule type" value="Genomic_DNA"/>
</dbReference>
<accession>A0A081REA6</accession>
<reference evidence="1 2" key="1">
    <citation type="submission" date="2014-02" db="EMBL/GenBank/DDBJ databases">
        <title>Whole genome sequence of Sphingobium chlorophenolicum NBRC 16172.</title>
        <authorList>
            <person name="Gan H.M."/>
            <person name="Gan H.Y."/>
            <person name="Chew T.H."/>
            <person name="Savka M.A."/>
        </authorList>
    </citation>
    <scope>NUCLEOTIDE SEQUENCE [LARGE SCALE GENOMIC DNA]</scope>
    <source>
        <strain evidence="1 2">NBRC 16172</strain>
    </source>
</reference>
<name>A0A081REA6_SPHCR</name>
<organism evidence="1 2">
    <name type="scientific">Sphingobium chlorophenolicum</name>
    <dbReference type="NCBI Taxonomy" id="46429"/>
    <lineage>
        <taxon>Bacteria</taxon>
        <taxon>Pseudomonadati</taxon>
        <taxon>Pseudomonadota</taxon>
        <taxon>Alphaproteobacteria</taxon>
        <taxon>Sphingomonadales</taxon>
        <taxon>Sphingomonadaceae</taxon>
        <taxon>Sphingobium</taxon>
    </lineage>
</organism>
<evidence type="ECO:0000313" key="1">
    <source>
        <dbReference type="EMBL" id="KEQ53529.1"/>
    </source>
</evidence>
<comment type="caution">
    <text evidence="1">The sequence shown here is derived from an EMBL/GenBank/DDBJ whole genome shotgun (WGS) entry which is preliminary data.</text>
</comment>
<dbReference type="AlphaFoldDB" id="A0A081REA6"/>
<sequence>MARPPNFPSTTLRAVPLPTLRVGRILMRQMRSFAAERVASMKCQPAQARLAQEMKRA</sequence>
<proteinExistence type="predicted"/>